<name>A0AA88CX53_FICCA</name>
<gene>
    <name evidence="2" type="ORF">TIFTF001_007468</name>
</gene>
<accession>A0AA88CX53</accession>
<sequence length="145" mass="16255">MELKYFGGSGKASPRRSDHQLRSFRARSQSRTSNTRSSNSLFDAIAKANGGGHVVSQTEEDGVVRMKIVVKKQDLKQMLAAMGGCNNNNINNKDDDDKKQANLPRLSVEQRLNLLRKKHLLRANLAKQNRRGSWSPVLQSIPEEL</sequence>
<comment type="caution">
    <text evidence="2">The sequence shown here is derived from an EMBL/GenBank/DDBJ whole genome shotgun (WGS) entry which is preliminary data.</text>
</comment>
<dbReference type="Proteomes" id="UP001187192">
    <property type="component" value="Unassembled WGS sequence"/>
</dbReference>
<feature type="region of interest" description="Disordered" evidence="1">
    <location>
        <begin position="1"/>
        <end position="40"/>
    </location>
</feature>
<evidence type="ECO:0000313" key="3">
    <source>
        <dbReference type="Proteomes" id="UP001187192"/>
    </source>
</evidence>
<dbReference type="EMBL" id="BTGU01000007">
    <property type="protein sequence ID" value="GMN38228.1"/>
    <property type="molecule type" value="Genomic_DNA"/>
</dbReference>
<protein>
    <submittedName>
        <fullName evidence="2">Uncharacterized protein</fullName>
    </submittedName>
</protein>
<evidence type="ECO:0000256" key="1">
    <source>
        <dbReference type="SAM" id="MobiDB-lite"/>
    </source>
</evidence>
<feature type="compositionally biased region" description="Low complexity" evidence="1">
    <location>
        <begin position="27"/>
        <end position="40"/>
    </location>
</feature>
<evidence type="ECO:0000313" key="2">
    <source>
        <dbReference type="EMBL" id="GMN38228.1"/>
    </source>
</evidence>
<reference evidence="2" key="1">
    <citation type="submission" date="2023-07" db="EMBL/GenBank/DDBJ databases">
        <title>draft genome sequence of fig (Ficus carica).</title>
        <authorList>
            <person name="Takahashi T."/>
            <person name="Nishimura K."/>
        </authorList>
    </citation>
    <scope>NUCLEOTIDE SEQUENCE</scope>
</reference>
<dbReference type="AlphaFoldDB" id="A0AA88CX53"/>
<proteinExistence type="predicted"/>
<organism evidence="2 3">
    <name type="scientific">Ficus carica</name>
    <name type="common">Common fig</name>
    <dbReference type="NCBI Taxonomy" id="3494"/>
    <lineage>
        <taxon>Eukaryota</taxon>
        <taxon>Viridiplantae</taxon>
        <taxon>Streptophyta</taxon>
        <taxon>Embryophyta</taxon>
        <taxon>Tracheophyta</taxon>
        <taxon>Spermatophyta</taxon>
        <taxon>Magnoliopsida</taxon>
        <taxon>eudicotyledons</taxon>
        <taxon>Gunneridae</taxon>
        <taxon>Pentapetalae</taxon>
        <taxon>rosids</taxon>
        <taxon>fabids</taxon>
        <taxon>Rosales</taxon>
        <taxon>Moraceae</taxon>
        <taxon>Ficeae</taxon>
        <taxon>Ficus</taxon>
    </lineage>
</organism>
<keyword evidence="3" id="KW-1185">Reference proteome</keyword>